<dbReference type="AlphaFoldDB" id="A0A438HKV1"/>
<keyword evidence="5" id="KW-0675">Receptor</keyword>
<protein>
    <submittedName>
        <fullName evidence="5">Receptor-like protein kinase</fullName>
    </submittedName>
</protein>
<evidence type="ECO:0000259" key="4">
    <source>
        <dbReference type="Pfam" id="PF13947"/>
    </source>
</evidence>
<keyword evidence="5" id="KW-0808">Transferase</keyword>
<dbReference type="GO" id="GO:0030247">
    <property type="term" value="F:polysaccharide binding"/>
    <property type="evidence" value="ECO:0007669"/>
    <property type="project" value="InterPro"/>
</dbReference>
<dbReference type="InterPro" id="IPR025287">
    <property type="entry name" value="WAK_GUB"/>
</dbReference>
<evidence type="ECO:0000256" key="3">
    <source>
        <dbReference type="SAM" id="SignalP"/>
    </source>
</evidence>
<comment type="caution">
    <text evidence="5">The sequence shown here is derived from an EMBL/GenBank/DDBJ whole genome shotgun (WGS) entry which is preliminary data.</text>
</comment>
<dbReference type="Pfam" id="PF13947">
    <property type="entry name" value="GUB_WAK_bind"/>
    <property type="match status" value="1"/>
</dbReference>
<evidence type="ECO:0000256" key="2">
    <source>
        <dbReference type="ARBA" id="ARBA00022729"/>
    </source>
</evidence>
<accession>A0A438HKV1</accession>
<dbReference type="GO" id="GO:0016301">
    <property type="term" value="F:kinase activity"/>
    <property type="evidence" value="ECO:0007669"/>
    <property type="project" value="UniProtKB-KW"/>
</dbReference>
<sequence>MSPLLFFFSFFFFTLGASHSLPRLKLSGSVSNERNDKCGSIHIAFPFHLNSSSNSPAWPSSDAFRLSCVNSTTLFLNIASNSYRVLQFFSDGILVDFPGATSCRQYNDLNSFRFSGNDHFGISIDNFIGLYDCEDSSLCRADCEINVMPACDSNGNGNGNDSSRTSLPAATHSQMAVFGKLEMGFQFFPVWVQGILLLASSTGHQSREAWG</sequence>
<reference evidence="5 6" key="1">
    <citation type="journal article" date="2018" name="PLoS Genet.">
        <title>Population sequencing reveals clonal diversity and ancestral inbreeding in the grapevine cultivar Chardonnay.</title>
        <authorList>
            <person name="Roach M.J."/>
            <person name="Johnson D.L."/>
            <person name="Bohlmann J."/>
            <person name="van Vuuren H.J."/>
            <person name="Jones S.J."/>
            <person name="Pretorius I.S."/>
            <person name="Schmidt S.A."/>
            <person name="Borneman A.R."/>
        </authorList>
    </citation>
    <scope>NUCLEOTIDE SEQUENCE [LARGE SCALE GENOMIC DNA]</scope>
    <source>
        <strain evidence="6">cv. Chardonnay</strain>
        <tissue evidence="5">Leaf</tissue>
    </source>
</reference>
<feature type="domain" description="Wall-associated receptor kinase galacturonan-binding" evidence="4">
    <location>
        <begin position="36"/>
        <end position="88"/>
    </location>
</feature>
<evidence type="ECO:0000313" key="6">
    <source>
        <dbReference type="Proteomes" id="UP000288805"/>
    </source>
</evidence>
<keyword evidence="2 3" id="KW-0732">Signal</keyword>
<evidence type="ECO:0000313" key="5">
    <source>
        <dbReference type="EMBL" id="RVW85103.1"/>
    </source>
</evidence>
<evidence type="ECO:0000256" key="1">
    <source>
        <dbReference type="ARBA" id="ARBA00004167"/>
    </source>
</evidence>
<dbReference type="EMBL" id="QGNW01000207">
    <property type="protein sequence ID" value="RVW85103.1"/>
    <property type="molecule type" value="Genomic_DNA"/>
</dbReference>
<dbReference type="Proteomes" id="UP000288805">
    <property type="component" value="Unassembled WGS sequence"/>
</dbReference>
<feature type="signal peptide" evidence="3">
    <location>
        <begin position="1"/>
        <end position="20"/>
    </location>
</feature>
<feature type="chain" id="PRO_5019117174" evidence="3">
    <location>
        <begin position="21"/>
        <end position="211"/>
    </location>
</feature>
<gene>
    <name evidence="5" type="primary">VvCHDp000910_1</name>
    <name evidence="5" type="ORF">CK203_032955</name>
</gene>
<comment type="subcellular location">
    <subcellularLocation>
        <location evidence="1">Membrane</location>
        <topology evidence="1">Single-pass membrane protein</topology>
    </subcellularLocation>
</comment>
<proteinExistence type="predicted"/>
<organism evidence="5 6">
    <name type="scientific">Vitis vinifera</name>
    <name type="common">Grape</name>
    <dbReference type="NCBI Taxonomy" id="29760"/>
    <lineage>
        <taxon>Eukaryota</taxon>
        <taxon>Viridiplantae</taxon>
        <taxon>Streptophyta</taxon>
        <taxon>Embryophyta</taxon>
        <taxon>Tracheophyta</taxon>
        <taxon>Spermatophyta</taxon>
        <taxon>Magnoliopsida</taxon>
        <taxon>eudicotyledons</taxon>
        <taxon>Gunneridae</taxon>
        <taxon>Pentapetalae</taxon>
        <taxon>rosids</taxon>
        <taxon>Vitales</taxon>
        <taxon>Vitaceae</taxon>
        <taxon>Viteae</taxon>
        <taxon>Vitis</taxon>
    </lineage>
</organism>
<dbReference type="GO" id="GO:0016020">
    <property type="term" value="C:membrane"/>
    <property type="evidence" value="ECO:0007669"/>
    <property type="project" value="UniProtKB-SubCell"/>
</dbReference>
<keyword evidence="5" id="KW-0418">Kinase</keyword>
<name>A0A438HKV1_VITVI</name>